<dbReference type="AlphaFoldDB" id="A0AAV3U0P2"/>
<sequence>MHTLNDLPKAPLWRKLAALVYDALILAALSMAYGGLTLTLKVRLLGYALEDGEKANLGLGGFIGWVLVMAAFYWFFWQRGGQTIGMRAWRLRLVSREMTKPSLIACLIRSLVAPVSLFALGLGYWWQLLDKQQLTLHDRLSNTQILLLPKAKK</sequence>
<keyword evidence="5 6" id="KW-0472">Membrane</keyword>
<dbReference type="Pfam" id="PF06271">
    <property type="entry name" value="RDD"/>
    <property type="match status" value="1"/>
</dbReference>
<evidence type="ECO:0000256" key="3">
    <source>
        <dbReference type="ARBA" id="ARBA00022692"/>
    </source>
</evidence>
<dbReference type="PANTHER" id="PTHR36115:SF10">
    <property type="entry name" value="RDD DOMAIN-CONTAINING PROTEIN"/>
    <property type="match status" value="1"/>
</dbReference>
<protein>
    <submittedName>
        <fullName evidence="8">RDD family protein</fullName>
    </submittedName>
</protein>
<comment type="caution">
    <text evidence="8">The sequence shown here is derived from an EMBL/GenBank/DDBJ whole genome shotgun (WGS) entry which is preliminary data.</text>
</comment>
<evidence type="ECO:0000256" key="1">
    <source>
        <dbReference type="ARBA" id="ARBA00004651"/>
    </source>
</evidence>
<dbReference type="InterPro" id="IPR051791">
    <property type="entry name" value="Pra-immunoreactive"/>
</dbReference>
<dbReference type="EMBL" id="BAABLX010000009">
    <property type="protein sequence ID" value="GAA4938940.1"/>
    <property type="molecule type" value="Genomic_DNA"/>
</dbReference>
<evidence type="ECO:0000256" key="2">
    <source>
        <dbReference type="ARBA" id="ARBA00022475"/>
    </source>
</evidence>
<evidence type="ECO:0000313" key="8">
    <source>
        <dbReference type="EMBL" id="GAA4938940.1"/>
    </source>
</evidence>
<evidence type="ECO:0000256" key="6">
    <source>
        <dbReference type="SAM" id="Phobius"/>
    </source>
</evidence>
<evidence type="ECO:0000259" key="7">
    <source>
        <dbReference type="Pfam" id="PF06271"/>
    </source>
</evidence>
<dbReference type="GO" id="GO:0005886">
    <property type="term" value="C:plasma membrane"/>
    <property type="evidence" value="ECO:0007669"/>
    <property type="project" value="UniProtKB-SubCell"/>
</dbReference>
<name>A0AAV3U0P2_9ALTE</name>
<feature type="transmembrane region" description="Helical" evidence="6">
    <location>
        <begin position="12"/>
        <end position="36"/>
    </location>
</feature>
<evidence type="ECO:0000313" key="9">
    <source>
        <dbReference type="Proteomes" id="UP001409585"/>
    </source>
</evidence>
<keyword evidence="2" id="KW-1003">Cell membrane</keyword>
<organism evidence="8 9">
    <name type="scientific">Halioxenophilus aromaticivorans</name>
    <dbReference type="NCBI Taxonomy" id="1306992"/>
    <lineage>
        <taxon>Bacteria</taxon>
        <taxon>Pseudomonadati</taxon>
        <taxon>Pseudomonadota</taxon>
        <taxon>Gammaproteobacteria</taxon>
        <taxon>Alteromonadales</taxon>
        <taxon>Alteromonadaceae</taxon>
        <taxon>Halioxenophilus</taxon>
    </lineage>
</organism>
<dbReference type="InterPro" id="IPR010432">
    <property type="entry name" value="RDD"/>
</dbReference>
<keyword evidence="3 6" id="KW-0812">Transmembrane</keyword>
<evidence type="ECO:0000256" key="4">
    <source>
        <dbReference type="ARBA" id="ARBA00022989"/>
    </source>
</evidence>
<feature type="transmembrane region" description="Helical" evidence="6">
    <location>
        <begin position="56"/>
        <end position="77"/>
    </location>
</feature>
<dbReference type="RefSeq" id="WP_345419891.1">
    <property type="nucleotide sequence ID" value="NZ_AP031496.1"/>
</dbReference>
<dbReference type="Proteomes" id="UP001409585">
    <property type="component" value="Unassembled WGS sequence"/>
</dbReference>
<proteinExistence type="predicted"/>
<comment type="subcellular location">
    <subcellularLocation>
        <location evidence="1">Cell membrane</location>
        <topology evidence="1">Multi-pass membrane protein</topology>
    </subcellularLocation>
</comment>
<feature type="transmembrane region" description="Helical" evidence="6">
    <location>
        <begin position="102"/>
        <end position="126"/>
    </location>
</feature>
<gene>
    <name evidence="8" type="ORF">GCM10025791_16330</name>
</gene>
<reference evidence="9" key="1">
    <citation type="journal article" date="2019" name="Int. J. Syst. Evol. Microbiol.">
        <title>The Global Catalogue of Microorganisms (GCM) 10K type strain sequencing project: providing services to taxonomists for standard genome sequencing and annotation.</title>
        <authorList>
            <consortium name="The Broad Institute Genomics Platform"/>
            <consortium name="The Broad Institute Genome Sequencing Center for Infectious Disease"/>
            <person name="Wu L."/>
            <person name="Ma J."/>
        </authorList>
    </citation>
    <scope>NUCLEOTIDE SEQUENCE [LARGE SCALE GENOMIC DNA]</scope>
    <source>
        <strain evidence="9">JCM 19134</strain>
    </source>
</reference>
<evidence type="ECO:0000256" key="5">
    <source>
        <dbReference type="ARBA" id="ARBA00023136"/>
    </source>
</evidence>
<keyword evidence="4 6" id="KW-1133">Transmembrane helix</keyword>
<dbReference type="PANTHER" id="PTHR36115">
    <property type="entry name" value="PROLINE-RICH ANTIGEN HOMOLOG-RELATED"/>
    <property type="match status" value="1"/>
</dbReference>
<keyword evidence="9" id="KW-1185">Reference proteome</keyword>
<feature type="domain" description="RDD" evidence="7">
    <location>
        <begin position="10"/>
        <end position="142"/>
    </location>
</feature>
<accession>A0AAV3U0P2</accession>